<evidence type="ECO:0000256" key="2">
    <source>
        <dbReference type="SAM" id="SignalP"/>
    </source>
</evidence>
<keyword evidence="1" id="KW-0697">Rotamase</keyword>
<dbReference type="SUPFAM" id="SSF55383">
    <property type="entry name" value="Copper amine oxidase, domain N"/>
    <property type="match status" value="1"/>
</dbReference>
<evidence type="ECO:0000256" key="1">
    <source>
        <dbReference type="PROSITE-ProRule" id="PRU00278"/>
    </source>
</evidence>
<evidence type="ECO:0000313" key="5">
    <source>
        <dbReference type="Proteomes" id="UP000298246"/>
    </source>
</evidence>
<dbReference type="RefSeq" id="WP_134750321.1">
    <property type="nucleotide sequence ID" value="NZ_MYFO02000008.1"/>
</dbReference>
<dbReference type="Gene3D" id="3.10.50.40">
    <property type="match status" value="1"/>
</dbReference>
<keyword evidence="2" id="KW-0732">Signal</keyword>
<dbReference type="InterPro" id="IPR000297">
    <property type="entry name" value="PPIase_PpiC"/>
</dbReference>
<dbReference type="PANTHER" id="PTHR47245:SF2">
    <property type="entry name" value="PEPTIDYL-PROLYL CIS-TRANS ISOMERASE HP_0175-RELATED"/>
    <property type="match status" value="1"/>
</dbReference>
<dbReference type="Pfam" id="PF07833">
    <property type="entry name" value="Cu_amine_oxidN1"/>
    <property type="match status" value="1"/>
</dbReference>
<dbReference type="Gene3D" id="3.30.457.10">
    <property type="entry name" value="Copper amine oxidase-like, N-terminal domain"/>
    <property type="match status" value="1"/>
</dbReference>
<dbReference type="PROSITE" id="PS50198">
    <property type="entry name" value="PPIC_PPIASE_2"/>
    <property type="match status" value="1"/>
</dbReference>
<feature type="chain" id="PRO_5021224147" description="PpiC domain-containing protein" evidence="2">
    <location>
        <begin position="26"/>
        <end position="372"/>
    </location>
</feature>
<organism evidence="4 5">
    <name type="scientific">Paenibacillus athensensis</name>
    <dbReference type="NCBI Taxonomy" id="1967502"/>
    <lineage>
        <taxon>Bacteria</taxon>
        <taxon>Bacillati</taxon>
        <taxon>Bacillota</taxon>
        <taxon>Bacilli</taxon>
        <taxon>Bacillales</taxon>
        <taxon>Paenibacillaceae</taxon>
        <taxon>Paenibacillus</taxon>
    </lineage>
</organism>
<keyword evidence="1" id="KW-0413">Isomerase</keyword>
<reference evidence="4 5" key="1">
    <citation type="submission" date="2017-03" db="EMBL/GenBank/DDBJ databases">
        <title>Isolation of Levoglucosan Utilizing Bacteria.</title>
        <authorList>
            <person name="Arya A.S."/>
        </authorList>
    </citation>
    <scope>NUCLEOTIDE SEQUENCE [LARGE SCALE GENOMIC DNA]</scope>
    <source>
        <strain evidence="4 5">MEC069</strain>
    </source>
</reference>
<dbReference type="InterPro" id="IPR046357">
    <property type="entry name" value="PPIase_dom_sf"/>
</dbReference>
<protein>
    <recommendedName>
        <fullName evidence="3">PpiC domain-containing protein</fullName>
    </recommendedName>
</protein>
<feature type="signal peptide" evidence="2">
    <location>
        <begin position="1"/>
        <end position="25"/>
    </location>
</feature>
<dbReference type="SUPFAM" id="SSF54534">
    <property type="entry name" value="FKBP-like"/>
    <property type="match status" value="1"/>
</dbReference>
<dbReference type="AlphaFoldDB" id="A0A4Y8Q843"/>
<feature type="domain" description="PpiC" evidence="3">
    <location>
        <begin position="227"/>
        <end position="331"/>
    </location>
</feature>
<gene>
    <name evidence="4" type="ORF">B5M42_04880</name>
</gene>
<dbReference type="Proteomes" id="UP000298246">
    <property type="component" value="Unassembled WGS sequence"/>
</dbReference>
<sequence>MKDKVKGLIVGLTIGSLLSGSAVFAAGTQIEVAFRNLKFMFDGVEKTPQEGKGFIYEGSTYVPLRFVSESLGKEVQWDEASNTIWIGKAPHTVVATFKGGQVTQQQFDTFLAVNTFFQPSYGSQQTNQQYLEEMVKQLVSGLILNSRVSEQDRAADKARAVKQVTDWNNQYGEQFTSSMSANKITQQDVIDFLASSYSAQRALGATLTDERLKEQYDTHLKSNPNYYTSASVRHILIGLTDSSGKALRTKEEALARAEDVESKLMWGGDFAKLAAEYSDDPGSKDNGGLYETTPVTQWVEPFGEAAATQKIGEVGKPVETMYGYHIIKVESRAVRTFEEVKPELQNELMAEVTQKFTSEELPGLIESIHVQP</sequence>
<name>A0A4Y8Q843_9BACL</name>
<evidence type="ECO:0000259" key="3">
    <source>
        <dbReference type="PROSITE" id="PS50198"/>
    </source>
</evidence>
<dbReference type="Pfam" id="PF13616">
    <property type="entry name" value="Rotamase_3"/>
    <property type="match status" value="1"/>
</dbReference>
<dbReference type="GO" id="GO:0003755">
    <property type="term" value="F:peptidyl-prolyl cis-trans isomerase activity"/>
    <property type="evidence" value="ECO:0007669"/>
    <property type="project" value="UniProtKB-KW"/>
</dbReference>
<accession>A0A4Y8Q843</accession>
<comment type="caution">
    <text evidence="4">The sequence shown here is derived from an EMBL/GenBank/DDBJ whole genome shotgun (WGS) entry which is preliminary data.</text>
</comment>
<dbReference type="InterPro" id="IPR027304">
    <property type="entry name" value="Trigger_fact/SurA_dom_sf"/>
</dbReference>
<evidence type="ECO:0000313" key="4">
    <source>
        <dbReference type="EMBL" id="TFE90604.1"/>
    </source>
</evidence>
<dbReference type="PANTHER" id="PTHR47245">
    <property type="entry name" value="PEPTIDYLPROLYL ISOMERASE"/>
    <property type="match status" value="1"/>
</dbReference>
<dbReference type="InterPro" id="IPR012854">
    <property type="entry name" value="Cu_amine_oxidase-like_N"/>
</dbReference>
<dbReference type="InterPro" id="IPR036582">
    <property type="entry name" value="Mao_N_sf"/>
</dbReference>
<dbReference type="EMBL" id="MYFO01000004">
    <property type="protein sequence ID" value="TFE90604.1"/>
    <property type="molecule type" value="Genomic_DNA"/>
</dbReference>
<proteinExistence type="predicted"/>
<keyword evidence="5" id="KW-1185">Reference proteome</keyword>
<dbReference type="OrthoDB" id="14196at2"/>
<dbReference type="InterPro" id="IPR050245">
    <property type="entry name" value="PrsA_foldase"/>
</dbReference>
<dbReference type="SUPFAM" id="SSF109998">
    <property type="entry name" value="Triger factor/SurA peptide-binding domain-like"/>
    <property type="match status" value="1"/>
</dbReference>